<evidence type="ECO:0000256" key="6">
    <source>
        <dbReference type="ARBA" id="ARBA00022989"/>
    </source>
</evidence>
<evidence type="ECO:0000256" key="3">
    <source>
        <dbReference type="ARBA" id="ARBA00022475"/>
    </source>
</evidence>
<keyword evidence="10" id="KW-1015">Disulfide bond</keyword>
<keyword evidence="6 20" id="KW-1133">Transmembrane helix</keyword>
<feature type="compositionally biased region" description="Acidic residues" evidence="21">
    <location>
        <begin position="106"/>
        <end position="124"/>
    </location>
</feature>
<feature type="region of interest" description="Disordered" evidence="21">
    <location>
        <begin position="507"/>
        <end position="526"/>
    </location>
</feature>
<dbReference type="Pfam" id="PF02931">
    <property type="entry name" value="Neur_chan_LBD"/>
    <property type="match status" value="1"/>
</dbReference>
<sequence>MKRLRKPGEHQESTSFSTTSNDGHVEVESTLYHSLGVECVQEDDSMKASYSTDSSLNLYDQYKCVADSASSSFTTPSKKLTTSTSKSGNHREIYENTKNHRQDQDGYTDAEYDESDSSQYEDYEENKQEDYEDDDKTTYLNISMWNVVKFPNHMRFIRLLTCLLMVCYTLNYGCAQQISNPFLADDETPNTTYISQVLNRLVDKSKYDKRLRPTYGGGPVMVGITLHVSSISAVSEVDMDFTIDFYLRQTWQDPRLAFGKLDLGFQKIKSLTVGVEYLDRLWKPDTFFPNEKKSFFHTSTSHNSFLRIDPDGRVLLSQRLTVTATCPMKLKLFPMDTQECKLEIESYGYTTADIELHWGKIKGEEPAIKAVAFDSFGLPQFHRTGYRVNVTEAVTSSGRYVRLYVQMILTRNLGFYLMNIIIPSMLIVSISWVSFWLNREASPARVGLGVTTVLTMTTLITTTNNSMPKVSYVKGLDVFLNFCFIMVFASLVEYAVVSYWNKRQSRRRQQRKARAQNNEPTEMPMFTNYPTTPAGGLAVSPNQSYVYRPPGLPSVPPDCDCRAIPLVQYAQMTNDNTFHQTIPFPKMRRKRPLKCQVQCSPAKIDRCSRAIFPFTFIMFNVLYWTVLRKLAENDIVRDFQEFKNNVDL</sequence>
<feature type="region of interest" description="Disordered" evidence="21">
    <location>
        <begin position="71"/>
        <end position="132"/>
    </location>
</feature>
<dbReference type="InterPro" id="IPR038050">
    <property type="entry name" value="Neuro_actylchol_rec"/>
</dbReference>
<keyword evidence="8 20" id="KW-0406">Ion transport</keyword>
<dbReference type="Proteomes" id="UP000614601">
    <property type="component" value="Unassembled WGS sequence"/>
</dbReference>
<keyword evidence="12" id="KW-0869">Chloride channel</keyword>
<evidence type="ECO:0000256" key="2">
    <source>
        <dbReference type="ARBA" id="ARBA00022448"/>
    </source>
</evidence>
<keyword evidence="13" id="KW-0325">Glycoprotein</keyword>
<comment type="caution">
    <text evidence="24">The sequence shown here is derived from an EMBL/GenBank/DDBJ whole genome shotgun (WGS) entry which is preliminary data.</text>
</comment>
<keyword evidence="14" id="KW-0868">Chloride</keyword>
<keyword evidence="3" id="KW-1003">Cell membrane</keyword>
<keyword evidence="11" id="KW-0675">Receptor</keyword>
<dbReference type="InterPro" id="IPR036719">
    <property type="entry name" value="Neuro-gated_channel_TM_sf"/>
</dbReference>
<keyword evidence="16" id="KW-1071">Ligand-gated ion channel</keyword>
<dbReference type="CDD" id="cd19049">
    <property type="entry name" value="LGIC_TM_anion"/>
    <property type="match status" value="1"/>
</dbReference>
<dbReference type="GO" id="GO:0004888">
    <property type="term" value="F:transmembrane signaling receptor activity"/>
    <property type="evidence" value="ECO:0007669"/>
    <property type="project" value="InterPro"/>
</dbReference>
<evidence type="ECO:0000256" key="18">
    <source>
        <dbReference type="ARBA" id="ARBA00034104"/>
    </source>
</evidence>
<keyword evidence="25" id="KW-1185">Reference proteome</keyword>
<dbReference type="EMBL" id="CAJFCW020000001">
    <property type="protein sequence ID" value="CAG9085988.1"/>
    <property type="molecule type" value="Genomic_DNA"/>
</dbReference>
<evidence type="ECO:0000256" key="14">
    <source>
        <dbReference type="ARBA" id="ARBA00023214"/>
    </source>
</evidence>
<keyword evidence="5" id="KW-0732">Signal</keyword>
<evidence type="ECO:0000256" key="4">
    <source>
        <dbReference type="ARBA" id="ARBA00022692"/>
    </source>
</evidence>
<protein>
    <recommendedName>
        <fullName evidence="19">Gamma-aminobutyric acid receptor subunit beta</fullName>
    </recommendedName>
</protein>
<dbReference type="InterPro" id="IPR006028">
    <property type="entry name" value="GABAA/Glycine_rcpt"/>
</dbReference>
<evidence type="ECO:0000256" key="10">
    <source>
        <dbReference type="ARBA" id="ARBA00023157"/>
    </source>
</evidence>
<keyword evidence="15" id="KW-0628">Postsynaptic cell membrane</keyword>
<feature type="transmembrane region" description="Helical" evidence="20">
    <location>
        <begin position="478"/>
        <end position="501"/>
    </location>
</feature>
<evidence type="ECO:0000256" key="5">
    <source>
        <dbReference type="ARBA" id="ARBA00022729"/>
    </source>
</evidence>
<proteinExistence type="inferred from homology"/>
<feature type="compositionally biased region" description="Polar residues" evidence="21">
    <location>
        <begin position="13"/>
        <end position="22"/>
    </location>
</feature>
<keyword evidence="9 20" id="KW-0472">Membrane</keyword>
<dbReference type="PANTHER" id="PTHR18945">
    <property type="entry name" value="NEUROTRANSMITTER GATED ION CHANNEL"/>
    <property type="match status" value="1"/>
</dbReference>
<dbReference type="GO" id="GO:0005254">
    <property type="term" value="F:chloride channel activity"/>
    <property type="evidence" value="ECO:0007669"/>
    <property type="project" value="UniProtKB-KW"/>
</dbReference>
<feature type="compositionally biased region" description="Basic and acidic residues" evidence="21">
    <location>
        <begin position="89"/>
        <end position="104"/>
    </location>
</feature>
<reference evidence="24" key="1">
    <citation type="submission" date="2020-09" db="EMBL/GenBank/DDBJ databases">
        <authorList>
            <person name="Kikuchi T."/>
        </authorList>
    </citation>
    <scope>NUCLEOTIDE SEQUENCE</scope>
    <source>
        <strain evidence="24">SH1</strain>
    </source>
</reference>
<feature type="transmembrane region" description="Helical" evidence="20">
    <location>
        <begin position="444"/>
        <end position="463"/>
    </location>
</feature>
<evidence type="ECO:0000256" key="13">
    <source>
        <dbReference type="ARBA" id="ARBA00023180"/>
    </source>
</evidence>
<feature type="compositionally biased region" description="Basic and acidic residues" evidence="21">
    <location>
        <begin position="1"/>
        <end position="12"/>
    </location>
</feature>
<organism evidence="24 25">
    <name type="scientific">Bursaphelenchus okinawaensis</name>
    <dbReference type="NCBI Taxonomy" id="465554"/>
    <lineage>
        <taxon>Eukaryota</taxon>
        <taxon>Metazoa</taxon>
        <taxon>Ecdysozoa</taxon>
        <taxon>Nematoda</taxon>
        <taxon>Chromadorea</taxon>
        <taxon>Rhabditida</taxon>
        <taxon>Tylenchina</taxon>
        <taxon>Tylenchomorpha</taxon>
        <taxon>Aphelenchoidea</taxon>
        <taxon>Aphelenchoididae</taxon>
        <taxon>Bursaphelenchus</taxon>
    </lineage>
</organism>
<dbReference type="InterPro" id="IPR006202">
    <property type="entry name" value="Neur_chan_lig-bd"/>
</dbReference>
<dbReference type="EMBL" id="CAJFDH010000001">
    <property type="protein sequence ID" value="CAD5207526.1"/>
    <property type="molecule type" value="Genomic_DNA"/>
</dbReference>
<evidence type="ECO:0000256" key="15">
    <source>
        <dbReference type="ARBA" id="ARBA00023257"/>
    </source>
</evidence>
<dbReference type="InterPro" id="IPR006201">
    <property type="entry name" value="Neur_channel"/>
</dbReference>
<keyword evidence="17 20" id="KW-0407">Ion channel</keyword>
<dbReference type="NCBIfam" id="TIGR00860">
    <property type="entry name" value="LIC"/>
    <property type="match status" value="1"/>
</dbReference>
<evidence type="ECO:0000256" key="16">
    <source>
        <dbReference type="ARBA" id="ARBA00023286"/>
    </source>
</evidence>
<evidence type="ECO:0000259" key="23">
    <source>
        <dbReference type="Pfam" id="PF02932"/>
    </source>
</evidence>
<dbReference type="PRINTS" id="PR00253">
    <property type="entry name" value="GABAARECEPTR"/>
</dbReference>
<dbReference type="Proteomes" id="UP000783686">
    <property type="component" value="Unassembled WGS sequence"/>
</dbReference>
<evidence type="ECO:0000256" key="21">
    <source>
        <dbReference type="SAM" id="MobiDB-lite"/>
    </source>
</evidence>
<feature type="compositionally biased region" description="Low complexity" evidence="21">
    <location>
        <begin position="71"/>
        <end position="87"/>
    </location>
</feature>
<evidence type="ECO:0000256" key="11">
    <source>
        <dbReference type="ARBA" id="ARBA00023170"/>
    </source>
</evidence>
<dbReference type="InterPro" id="IPR018000">
    <property type="entry name" value="Neurotransmitter_ion_chnl_CS"/>
</dbReference>
<feature type="region of interest" description="Disordered" evidence="21">
    <location>
        <begin position="1"/>
        <end position="25"/>
    </location>
</feature>
<evidence type="ECO:0000256" key="20">
    <source>
        <dbReference type="RuleBase" id="RU000687"/>
    </source>
</evidence>
<dbReference type="InterPro" id="IPR006029">
    <property type="entry name" value="Neurotrans-gated_channel_TM"/>
</dbReference>
<evidence type="ECO:0000259" key="22">
    <source>
        <dbReference type="Pfam" id="PF02931"/>
    </source>
</evidence>
<evidence type="ECO:0000256" key="1">
    <source>
        <dbReference type="ARBA" id="ARBA00010180"/>
    </source>
</evidence>
<evidence type="ECO:0000256" key="17">
    <source>
        <dbReference type="ARBA" id="ARBA00023303"/>
    </source>
</evidence>
<name>A0A811JW37_9BILA</name>
<evidence type="ECO:0000256" key="12">
    <source>
        <dbReference type="ARBA" id="ARBA00023173"/>
    </source>
</evidence>
<keyword evidence="2 20" id="KW-0813">Transport</keyword>
<dbReference type="GO" id="GO:0045211">
    <property type="term" value="C:postsynaptic membrane"/>
    <property type="evidence" value="ECO:0007669"/>
    <property type="project" value="UniProtKB-SubCell"/>
</dbReference>
<dbReference type="Gene3D" id="1.20.58.390">
    <property type="entry name" value="Neurotransmitter-gated ion-channel transmembrane domain"/>
    <property type="match status" value="1"/>
</dbReference>
<evidence type="ECO:0000313" key="24">
    <source>
        <dbReference type="EMBL" id="CAD5207526.1"/>
    </source>
</evidence>
<keyword evidence="4 20" id="KW-0812">Transmembrane</keyword>
<gene>
    <name evidence="24" type="ORF">BOKJ2_LOCUS2210</name>
</gene>
<dbReference type="InterPro" id="IPR036734">
    <property type="entry name" value="Neur_chan_lig-bd_sf"/>
</dbReference>
<evidence type="ECO:0000256" key="8">
    <source>
        <dbReference type="ARBA" id="ARBA00023065"/>
    </source>
</evidence>
<dbReference type="GO" id="GO:0005230">
    <property type="term" value="F:extracellular ligand-gated monoatomic ion channel activity"/>
    <property type="evidence" value="ECO:0007669"/>
    <property type="project" value="InterPro"/>
</dbReference>
<evidence type="ECO:0000313" key="25">
    <source>
        <dbReference type="Proteomes" id="UP000614601"/>
    </source>
</evidence>
<dbReference type="FunFam" id="1.20.58.390:FF:000067">
    <property type="entry name" value="Glycine receptor subunit alpha-2"/>
    <property type="match status" value="1"/>
</dbReference>
<evidence type="ECO:0000256" key="7">
    <source>
        <dbReference type="ARBA" id="ARBA00023018"/>
    </source>
</evidence>
<comment type="subcellular location">
    <subcellularLocation>
        <location evidence="18">Postsynaptic cell membrane</location>
        <topology evidence="18">Multi-pass membrane protein</topology>
    </subcellularLocation>
</comment>
<dbReference type="SUPFAM" id="SSF90112">
    <property type="entry name" value="Neurotransmitter-gated ion-channel transmembrane pore"/>
    <property type="match status" value="1"/>
</dbReference>
<dbReference type="PROSITE" id="PS00236">
    <property type="entry name" value="NEUROTR_ION_CHANNEL"/>
    <property type="match status" value="1"/>
</dbReference>
<evidence type="ECO:0000256" key="19">
    <source>
        <dbReference type="ARBA" id="ARBA00071250"/>
    </source>
</evidence>
<feature type="transmembrane region" description="Helical" evidence="20">
    <location>
        <begin position="610"/>
        <end position="627"/>
    </location>
</feature>
<feature type="domain" description="Neurotransmitter-gated ion-channel transmembrane" evidence="23">
    <location>
        <begin position="420"/>
        <end position="517"/>
    </location>
</feature>
<feature type="transmembrane region" description="Helical" evidence="20">
    <location>
        <begin position="413"/>
        <end position="437"/>
    </location>
</feature>
<evidence type="ECO:0000256" key="9">
    <source>
        <dbReference type="ARBA" id="ARBA00023136"/>
    </source>
</evidence>
<dbReference type="AlphaFoldDB" id="A0A811JW37"/>
<dbReference type="OrthoDB" id="203862at2759"/>
<dbReference type="PRINTS" id="PR00252">
    <property type="entry name" value="NRIONCHANNEL"/>
</dbReference>
<keyword evidence="7" id="KW-0770">Synapse</keyword>
<dbReference type="GO" id="GO:0034707">
    <property type="term" value="C:chloride channel complex"/>
    <property type="evidence" value="ECO:0007669"/>
    <property type="project" value="UniProtKB-KW"/>
</dbReference>
<dbReference type="SUPFAM" id="SSF63712">
    <property type="entry name" value="Nicotinic receptor ligand binding domain-like"/>
    <property type="match status" value="1"/>
</dbReference>
<feature type="domain" description="Neurotransmitter-gated ion-channel ligand-binding" evidence="22">
    <location>
        <begin position="196"/>
        <end position="412"/>
    </location>
</feature>
<dbReference type="Gene3D" id="2.70.170.10">
    <property type="entry name" value="Neurotransmitter-gated ion-channel ligand-binding domain"/>
    <property type="match status" value="1"/>
</dbReference>
<dbReference type="FunFam" id="2.70.170.10:FF:000021">
    <property type="entry name" value="Gamma-aminobutyric acid receptor isoform 3b"/>
    <property type="match status" value="1"/>
</dbReference>
<accession>A0A811JW37</accession>
<comment type="similarity">
    <text evidence="1">Belongs to the ligand-gated ion channel (TC 1.A.9) family. Gamma-aminobutyric acid receptor (TC 1.A.9.5) subfamily.</text>
</comment>
<dbReference type="Pfam" id="PF02932">
    <property type="entry name" value="Neur_chan_memb"/>
    <property type="match status" value="1"/>
</dbReference>